<dbReference type="PANTHER" id="PTHR47406">
    <property type="entry name" value="COAGULATION FACTOR 5/8 TYPE, C-TERMINAL"/>
    <property type="match status" value="1"/>
</dbReference>
<comment type="caution">
    <text evidence="4">The sequence shown here is derived from an EMBL/GenBank/DDBJ whole genome shotgun (WGS) entry which is preliminary data.</text>
</comment>
<evidence type="ECO:0000313" key="4">
    <source>
        <dbReference type="EMBL" id="GAA4446482.1"/>
    </source>
</evidence>
<feature type="region of interest" description="Disordered" evidence="2">
    <location>
        <begin position="837"/>
        <end position="856"/>
    </location>
</feature>
<dbReference type="SUPFAM" id="SSF55545">
    <property type="entry name" value="beta-N-acetylhexosaminidase-like domain"/>
    <property type="match status" value="1"/>
</dbReference>
<keyword evidence="3" id="KW-0732">Signal</keyword>
<dbReference type="RefSeq" id="WP_345032453.1">
    <property type="nucleotide sequence ID" value="NZ_BAABEY010000036.1"/>
</dbReference>
<dbReference type="InterPro" id="IPR032287">
    <property type="entry name" value="DUF4838"/>
</dbReference>
<evidence type="ECO:0000313" key="5">
    <source>
        <dbReference type="Proteomes" id="UP001501508"/>
    </source>
</evidence>
<feature type="chain" id="PRO_5046419741" description="DUF4838 domain-containing protein" evidence="3">
    <location>
        <begin position="21"/>
        <end position="856"/>
    </location>
</feature>
<evidence type="ECO:0000256" key="3">
    <source>
        <dbReference type="SAM" id="SignalP"/>
    </source>
</evidence>
<evidence type="ECO:0000256" key="2">
    <source>
        <dbReference type="SAM" id="MobiDB-lite"/>
    </source>
</evidence>
<dbReference type="PANTHER" id="PTHR47406:SF2">
    <property type="entry name" value="ALPHA GLUCURONIDASE N-TERMINAL DOMAIN-CONTAINING PROTEIN"/>
    <property type="match status" value="1"/>
</dbReference>
<reference evidence="5" key="1">
    <citation type="journal article" date="2019" name="Int. J. Syst. Evol. Microbiol.">
        <title>The Global Catalogue of Microorganisms (GCM) 10K type strain sequencing project: providing services to taxonomists for standard genome sequencing and annotation.</title>
        <authorList>
            <consortium name="The Broad Institute Genomics Platform"/>
            <consortium name="The Broad Institute Genome Sequencing Center for Infectious Disease"/>
            <person name="Wu L."/>
            <person name="Ma J."/>
        </authorList>
    </citation>
    <scope>NUCLEOTIDE SEQUENCE [LARGE SCALE GENOMIC DNA]</scope>
    <source>
        <strain evidence="5">JCM 31920</strain>
    </source>
</reference>
<evidence type="ECO:0008006" key="6">
    <source>
        <dbReference type="Google" id="ProtNLM"/>
    </source>
</evidence>
<dbReference type="EMBL" id="BAABEY010000036">
    <property type="protein sequence ID" value="GAA4446482.1"/>
    <property type="molecule type" value="Genomic_DNA"/>
</dbReference>
<dbReference type="Gene3D" id="3.30.379.10">
    <property type="entry name" value="Chitobiase/beta-hexosaminidase domain 2-like"/>
    <property type="match status" value="1"/>
</dbReference>
<dbReference type="Pfam" id="PF16126">
    <property type="entry name" value="DUF4838"/>
    <property type="match status" value="1"/>
</dbReference>
<name>A0ABP8MB74_9BACT</name>
<keyword evidence="1" id="KW-0378">Hydrolase</keyword>
<organism evidence="4 5">
    <name type="scientific">Ravibacter arvi</name>
    <dbReference type="NCBI Taxonomy" id="2051041"/>
    <lineage>
        <taxon>Bacteria</taxon>
        <taxon>Pseudomonadati</taxon>
        <taxon>Bacteroidota</taxon>
        <taxon>Cytophagia</taxon>
        <taxon>Cytophagales</taxon>
        <taxon>Spirosomataceae</taxon>
        <taxon>Ravibacter</taxon>
    </lineage>
</organism>
<sequence length="856" mass="97658">MQRILLVTVLLYFFQLSAHSQQKYEQPAVAGQWIKSWLLCGPIHLNHHADESARGWYHSPGYETDYLKSSGGEENLRVKAGDVVNYAGGQAVWKLASGNDSIIDLRSQLSKEAPVLAYAYAELVSDKDQTLFIVFGTNDGGTLFVNGKPVWDHITQRSLRIDGDWVPIALKKGRNQILFKIEQLGNKWEFCARLAAFSVDELSKRENFFSIEPLKNGQIKLNSPYHSSVLSHLIREVSVKIENAVGKTVVNTTRTQGYFDPISLSSPSYQPYHTHFDVVLKTGERLHYHQKFSAGIKEERTLFSKGRTDYTIALASTASPSEKWAADELRHWLKEISNADFPIVPLDKSKSPRIIVGYNPEVGKKTGVKAPADGDETYWYTSSDADILIYGGKQRGTLYGVMSFLENELGCRWYTPTVSVVPKRSELKYLSFGHSERAGIRVRNDFYYEAFDPVWAARNKMNGSMGIPDQPGGVESYWSVHTFYPLVPPEEFFEKHPEYYSLLEGKRVSHNAQLCLSNPEVLAIVKERIKKKIRENPGYLIYDVSQNDYYNPCECDKCQAIVKREGSESGIMIWFVNQVAEEVEKEFPDKFIGTLAYQYTRSAPRNIKPRNNVVVRFCSIECCFAHDFESCPQNKSFMDDLTAWSRRAPHLYIWDYVVSFSHYLMPFPNFAVLKPNIKTFRNNKSIGIMEQAAYQSRGAEFAELRAYVISKLLWNPDIDEKQVIDDFMYGYYGRAGEFVRKYFDNLQALVKPDTHMGIGLEPVDRMFSDKFVEESLAIFDEAYKVADNDEIIRRIDLAALPALYLKCRRTPSMAVNDGSYDRFNQIVEREGITHLSESGKPATEAFHNSMKSAATR</sequence>
<dbReference type="InterPro" id="IPR029018">
    <property type="entry name" value="Hex-like_dom2"/>
</dbReference>
<protein>
    <recommendedName>
        <fullName evidence="6">DUF4838 domain-containing protein</fullName>
    </recommendedName>
</protein>
<dbReference type="Proteomes" id="UP001501508">
    <property type="component" value="Unassembled WGS sequence"/>
</dbReference>
<proteinExistence type="predicted"/>
<gene>
    <name evidence="4" type="ORF">GCM10023091_39660</name>
</gene>
<keyword evidence="5" id="KW-1185">Reference proteome</keyword>
<accession>A0ABP8MB74</accession>
<feature type="signal peptide" evidence="3">
    <location>
        <begin position="1"/>
        <end position="20"/>
    </location>
</feature>
<evidence type="ECO:0000256" key="1">
    <source>
        <dbReference type="ARBA" id="ARBA00022801"/>
    </source>
</evidence>